<dbReference type="PANTHER" id="PTHR31395">
    <property type="entry name" value="SHISA"/>
    <property type="match status" value="1"/>
</dbReference>
<evidence type="ECO:0000256" key="2">
    <source>
        <dbReference type="ARBA" id="ARBA00022692"/>
    </source>
</evidence>
<accession>A0A6S7I1W3</accession>
<dbReference type="PANTHER" id="PTHR31395:SF25">
    <property type="entry name" value="ABLIM_ANCHOR DOMAIN-CONTAINING PROTEIN"/>
    <property type="match status" value="1"/>
</dbReference>
<evidence type="ECO:0000256" key="3">
    <source>
        <dbReference type="ARBA" id="ARBA00022989"/>
    </source>
</evidence>
<keyword evidence="7" id="KW-0732">Signal</keyword>
<proteinExistence type="predicted"/>
<comment type="subcellular location">
    <subcellularLocation>
        <location evidence="1">Membrane</location>
    </subcellularLocation>
</comment>
<feature type="region of interest" description="Disordered" evidence="5">
    <location>
        <begin position="153"/>
        <end position="193"/>
    </location>
</feature>
<dbReference type="EMBL" id="CACRXK020007596">
    <property type="protein sequence ID" value="CAB4012675.1"/>
    <property type="molecule type" value="Genomic_DNA"/>
</dbReference>
<protein>
    <submittedName>
        <fullName evidence="8">Uncharacterized protein</fullName>
    </submittedName>
</protein>
<evidence type="ECO:0000313" key="8">
    <source>
        <dbReference type="EMBL" id="CAB4012675.1"/>
    </source>
</evidence>
<feature type="signal peptide" evidence="7">
    <location>
        <begin position="1"/>
        <end position="19"/>
    </location>
</feature>
<feature type="transmembrane region" description="Helical" evidence="6">
    <location>
        <begin position="89"/>
        <end position="122"/>
    </location>
</feature>
<dbReference type="Proteomes" id="UP001152795">
    <property type="component" value="Unassembled WGS sequence"/>
</dbReference>
<keyword evidence="4 6" id="KW-0472">Membrane</keyword>
<feature type="compositionally biased region" description="Pro residues" evidence="5">
    <location>
        <begin position="169"/>
        <end position="179"/>
    </location>
</feature>
<keyword evidence="3 6" id="KW-1133">Transmembrane helix</keyword>
<comment type="caution">
    <text evidence="8">The sequence shown here is derived from an EMBL/GenBank/DDBJ whole genome shotgun (WGS) entry which is preliminary data.</text>
</comment>
<evidence type="ECO:0000256" key="1">
    <source>
        <dbReference type="ARBA" id="ARBA00004370"/>
    </source>
</evidence>
<sequence>MACLKKITLFCVLFPVLYAVFSQVTANAECFSDSQCFGYCCDRKYPDDNVCRFSCIGESCIINSDCAPGECCNSDDKCATDCDVVIEDLAGWIVAVIVIGVIVVIVIPIGVVVFCCCCAASVSTRSAHGGVIVSQPATTGTTVFSTQQQQQQQYPAQQGQPMAYFQNPQPYPNQSPPYQPQGMVYPTGQTEAR</sequence>
<dbReference type="GO" id="GO:0016020">
    <property type="term" value="C:membrane"/>
    <property type="evidence" value="ECO:0007669"/>
    <property type="project" value="UniProtKB-SubCell"/>
</dbReference>
<reference evidence="8" key="1">
    <citation type="submission" date="2020-04" db="EMBL/GenBank/DDBJ databases">
        <authorList>
            <person name="Alioto T."/>
            <person name="Alioto T."/>
            <person name="Gomez Garrido J."/>
        </authorList>
    </citation>
    <scope>NUCLEOTIDE SEQUENCE</scope>
    <source>
        <strain evidence="8">A484AB</strain>
    </source>
</reference>
<name>A0A6S7I1W3_PARCT</name>
<dbReference type="AlphaFoldDB" id="A0A6S7I1W3"/>
<evidence type="ECO:0000256" key="5">
    <source>
        <dbReference type="SAM" id="MobiDB-lite"/>
    </source>
</evidence>
<evidence type="ECO:0000256" key="6">
    <source>
        <dbReference type="SAM" id="Phobius"/>
    </source>
</evidence>
<evidence type="ECO:0000256" key="7">
    <source>
        <dbReference type="SAM" id="SignalP"/>
    </source>
</evidence>
<evidence type="ECO:0000256" key="4">
    <source>
        <dbReference type="ARBA" id="ARBA00023136"/>
    </source>
</evidence>
<dbReference type="InterPro" id="IPR026910">
    <property type="entry name" value="Shisa"/>
</dbReference>
<evidence type="ECO:0000313" key="9">
    <source>
        <dbReference type="Proteomes" id="UP001152795"/>
    </source>
</evidence>
<feature type="chain" id="PRO_5043422544" evidence="7">
    <location>
        <begin position="20"/>
        <end position="193"/>
    </location>
</feature>
<organism evidence="8 9">
    <name type="scientific">Paramuricea clavata</name>
    <name type="common">Red gorgonian</name>
    <name type="synonym">Violescent sea-whip</name>
    <dbReference type="NCBI Taxonomy" id="317549"/>
    <lineage>
        <taxon>Eukaryota</taxon>
        <taxon>Metazoa</taxon>
        <taxon>Cnidaria</taxon>
        <taxon>Anthozoa</taxon>
        <taxon>Octocorallia</taxon>
        <taxon>Malacalcyonacea</taxon>
        <taxon>Plexauridae</taxon>
        <taxon>Paramuricea</taxon>
    </lineage>
</organism>
<keyword evidence="9" id="KW-1185">Reference proteome</keyword>
<keyword evidence="2 6" id="KW-0812">Transmembrane</keyword>
<gene>
    <name evidence="8" type="ORF">PACLA_8A087769</name>
</gene>